<reference evidence="2 3" key="1">
    <citation type="journal article" date="2022" name="Arch. Microbiol.">
        <title>Paraburkholderia bengalensis sp. nov. isolated from roots of Oryza sativa, IR64.</title>
        <authorList>
            <person name="Nag P."/>
            <person name="Mondal N."/>
            <person name="Sarkar J."/>
            <person name="Das S."/>
        </authorList>
    </citation>
    <scope>NUCLEOTIDE SEQUENCE [LARGE SCALE GENOMIC DNA]</scope>
    <source>
        <strain evidence="2 3">IR64_4_BI</strain>
    </source>
</reference>
<gene>
    <name evidence="2" type="ORF">H3V53_13765</name>
</gene>
<accession>A0ABU8IRI1</accession>
<protein>
    <submittedName>
        <fullName evidence="2">Phage tail length tape measure family protein</fullName>
    </submittedName>
</protein>
<evidence type="ECO:0000313" key="3">
    <source>
        <dbReference type="Proteomes" id="UP001386437"/>
    </source>
</evidence>
<evidence type="ECO:0000313" key="2">
    <source>
        <dbReference type="EMBL" id="MEI5998232.1"/>
    </source>
</evidence>
<proteinExistence type="predicted"/>
<name>A0ABU8IRI1_9BURK</name>
<keyword evidence="3" id="KW-1185">Reference proteome</keyword>
<feature type="domain" description="Bacteriophage tail tape measure N-terminal" evidence="1">
    <location>
        <begin position="119"/>
        <end position="313"/>
    </location>
</feature>
<sequence>MATDERKVQLGVSVDATEARKGFSDVKDAARDMAQSVTKEGAAAGKAIDSVGSGGDASAKKLDAATRSMIQSIQRTTAAMEAGSKSSSAYFEVLAGQRGIPTDALAPYLAALDAAKKKQDEAAESLHSFSLNSTRARTELVVLGHELAQGNFSRFGSSLMVMAEATDALSIAMSPLGVAIGVSAGAIAAFAVAVYKGHQESEELRNSLILTGNAAGVTANSFTVMARAIADSTGQGIGTARTALQELVSTGQLSGQALQLATEDVVTFAKLSGESTDKVAGDYAKMADGVTKWATEHNRQLNYMTEADYERIKSLEDAGKTEQALMDNLSLLHQHFADVADEKLGYVERAWRAVKGSITDTWDALKAIGRDQTPEDQLQAIADKRKRSDGGGITSSWEDPRNVYTAQDDADAMALQMQADKSAVAAFAKAQSDADQKAGIAAAESLDKAMHSFDKAFAKKQELDQRKAEFVKLFKSNPNADLLKGVKVTGSDEAGYSVSGGAYDSLVADINKRYTDHAPKSTAESTSNRDVAALKADIAARQQQLALLDQYGTKQAQISDGDKKVMQIEQQLGLAQKDRIGKVSDAQLKEQLGYAQQLAAVEKQIDATKRAAEAQQVYNTQLDKWWASEQSSQSALDQDLALYGTEGEARKLMTLQLQAEAEAREVIRKAQQDGHPLSAQEQNDLLALADAHAKVTGSIQAQRDALAGADQLRQQNARFAADSILDEKQRAAAILEIDAKKWQDLIANAGDGTEAQKKLIEQYNQWYADQSNKPVIDQWKKTVSQIDQDFHDGFLQMLTNGEKGWKSFTQSLINTFKVTVVDAVYQAFLKPLVVNVVANVAGLTGNSGVGSALLGQNGGSGALGSLNNLSNAYSTLTKGASFVSSLFGAGYGSAGSAIGGAAVAA</sequence>
<dbReference type="Pfam" id="PF06791">
    <property type="entry name" value="TMP_2"/>
    <property type="match status" value="1"/>
</dbReference>
<evidence type="ECO:0000259" key="1">
    <source>
        <dbReference type="Pfam" id="PF06791"/>
    </source>
</evidence>
<comment type="caution">
    <text evidence="2">The sequence shown here is derived from an EMBL/GenBank/DDBJ whole genome shotgun (WGS) entry which is preliminary data.</text>
</comment>
<dbReference type="RefSeq" id="WP_336598412.1">
    <property type="nucleotide sequence ID" value="NZ_JACFYJ010000019.1"/>
</dbReference>
<dbReference type="InterPro" id="IPR009628">
    <property type="entry name" value="Phage_tape_measure_N"/>
</dbReference>
<dbReference type="Proteomes" id="UP001386437">
    <property type="component" value="Unassembled WGS sequence"/>
</dbReference>
<organism evidence="2 3">
    <name type="scientific">Paraburkholderia bengalensis</name>
    <dbReference type="NCBI Taxonomy" id="2747562"/>
    <lineage>
        <taxon>Bacteria</taxon>
        <taxon>Pseudomonadati</taxon>
        <taxon>Pseudomonadota</taxon>
        <taxon>Betaproteobacteria</taxon>
        <taxon>Burkholderiales</taxon>
        <taxon>Burkholderiaceae</taxon>
        <taxon>Paraburkholderia</taxon>
    </lineage>
</organism>
<dbReference type="EMBL" id="JACFYJ010000019">
    <property type="protein sequence ID" value="MEI5998232.1"/>
    <property type="molecule type" value="Genomic_DNA"/>
</dbReference>